<dbReference type="InterPro" id="IPR002813">
    <property type="entry name" value="Arg_biosynth_ArgJ"/>
</dbReference>
<evidence type="ECO:0000256" key="3">
    <source>
        <dbReference type="ARBA" id="ARBA00022571"/>
    </source>
</evidence>
<evidence type="ECO:0000256" key="9">
    <source>
        <dbReference type="ARBA" id="ARBA00049439"/>
    </source>
</evidence>
<evidence type="ECO:0000256" key="6">
    <source>
        <dbReference type="ARBA" id="ARBA00022813"/>
    </source>
</evidence>
<comment type="pathway">
    <text evidence="10">Amino-acid biosynthesis; L-arginine biosynthesis; N(2)-acetyl-L-ornithine from L-glutamate: step 1/4.</text>
</comment>
<dbReference type="GO" id="GO:0006526">
    <property type="term" value="P:L-arginine biosynthetic process"/>
    <property type="evidence" value="ECO:0007669"/>
    <property type="project" value="UniProtKB-UniRule"/>
</dbReference>
<dbReference type="GO" id="GO:0005737">
    <property type="term" value="C:cytoplasm"/>
    <property type="evidence" value="ECO:0007669"/>
    <property type="project" value="UniProtKB-SubCell"/>
</dbReference>
<keyword evidence="10" id="KW-0963">Cytoplasm</keyword>
<keyword evidence="8 10" id="KW-0012">Acyltransferase</keyword>
<sequence>MKKITGSITTPTGFLASGVKAGLKKSGKEDIAIIYSETAAATAAVFTTNTMAAAPVLVSRNNIKKGNARAIVINSGSANAGTGDLGLKNAEEMVKLAAGHLNLPTDQVLVASTGVIGVQLPMDKIAAGIAQAKAGLSVNGGENAMLGIMTTDTFRKVSVYEQQLGGKTVRMAGIAKGAGMIHPNMATTLCFVTTDAAVAPAILDKAWRDAINLSFHMITVDGDTSTNDMAAVMANGAAGNKVIDQASGQDYELFYDMLKAVCTDLAKLVVKDGEGATKFLEITVSSAPSFAAAKTAAMAIAKSPLVKTAFFGQDPNWGRILCAVGYSGAQADPAKTSLMIGGVPVVKAGLDAHPDHQTLKKVMAEKEIKVEVELGLGKEQATVWTCDFSYGYIKINAEYHT</sequence>
<protein>
    <recommendedName>
        <fullName evidence="10">Arginine biosynthesis bifunctional protein ArgJ</fullName>
    </recommendedName>
    <domain>
        <recommendedName>
            <fullName evidence="10">Glutamate N-acetyltransferase</fullName>
            <ecNumber evidence="10">2.3.1.35</ecNumber>
        </recommendedName>
        <alternativeName>
            <fullName evidence="10">Ornithine acetyltransferase</fullName>
            <shortName evidence="10">OATase</shortName>
        </alternativeName>
        <alternativeName>
            <fullName evidence="10">Ornithine transacetylase</fullName>
        </alternativeName>
    </domain>
    <domain>
        <recommendedName>
            <fullName evidence="10">Amino-acid acetyltransferase</fullName>
            <ecNumber evidence="10">2.3.1.1</ecNumber>
        </recommendedName>
        <alternativeName>
            <fullName evidence="10">N-acetylglutamate synthase</fullName>
            <shortName evidence="10">AGSase</shortName>
        </alternativeName>
    </domain>
    <component>
        <recommendedName>
            <fullName evidence="10">Arginine biosynthesis bifunctional protein ArgJ alpha chain</fullName>
        </recommendedName>
    </component>
    <component>
        <recommendedName>
            <fullName evidence="10">Arginine biosynthesis bifunctional protein ArgJ beta chain</fullName>
        </recommendedName>
    </component>
</protein>
<feature type="binding site" evidence="10">
    <location>
        <position position="274"/>
    </location>
    <ligand>
        <name>substrate</name>
    </ligand>
</feature>
<dbReference type="Gene3D" id="3.10.20.340">
    <property type="entry name" value="ArgJ beta chain, C-terminal domain"/>
    <property type="match status" value="1"/>
</dbReference>
<reference evidence="11 12" key="1">
    <citation type="journal article" date="2011" name="EMBO J.">
        <title>Structural diversity of bacterial flagellar motors.</title>
        <authorList>
            <person name="Chen S."/>
            <person name="Beeby M."/>
            <person name="Murphy G.E."/>
            <person name="Leadbetter J.R."/>
            <person name="Hendrixson D.R."/>
            <person name="Briegel A."/>
            <person name="Li Z."/>
            <person name="Shi J."/>
            <person name="Tocheva E.I."/>
            <person name="Muller A."/>
            <person name="Dobro M.J."/>
            <person name="Jensen G.J."/>
        </authorList>
    </citation>
    <scope>NUCLEOTIDE SEQUENCE [LARGE SCALE GENOMIC DNA]</scope>
    <source>
        <strain evidence="11 12">DSM 6540</strain>
    </source>
</reference>
<dbReference type="PANTHER" id="PTHR23100:SF0">
    <property type="entry name" value="ARGININE BIOSYNTHESIS BIFUNCTIONAL PROTEIN ARGJ, MITOCHONDRIAL"/>
    <property type="match status" value="1"/>
</dbReference>
<comment type="catalytic activity">
    <reaction evidence="10">
        <text>L-glutamate + acetyl-CoA = N-acetyl-L-glutamate + CoA + H(+)</text>
        <dbReference type="Rhea" id="RHEA:24292"/>
        <dbReference type="ChEBI" id="CHEBI:15378"/>
        <dbReference type="ChEBI" id="CHEBI:29985"/>
        <dbReference type="ChEBI" id="CHEBI:44337"/>
        <dbReference type="ChEBI" id="CHEBI:57287"/>
        <dbReference type="ChEBI" id="CHEBI:57288"/>
        <dbReference type="EC" id="2.3.1.1"/>
    </reaction>
</comment>
<feature type="binding site" evidence="10">
    <location>
        <position position="176"/>
    </location>
    <ligand>
        <name>substrate</name>
    </ligand>
</feature>
<evidence type="ECO:0000256" key="5">
    <source>
        <dbReference type="ARBA" id="ARBA00022679"/>
    </source>
</evidence>
<feature type="binding site" evidence="10">
    <location>
        <position position="396"/>
    </location>
    <ligand>
        <name>substrate</name>
    </ligand>
</feature>
<dbReference type="RefSeq" id="WP_004092825.1">
    <property type="nucleotide sequence ID" value="NZ_AFGF01000019.1"/>
</dbReference>
<dbReference type="NCBIfam" id="NF003802">
    <property type="entry name" value="PRK05388.1"/>
    <property type="match status" value="1"/>
</dbReference>
<feature type="active site" description="Nucleophile" evidence="10">
    <location>
        <position position="187"/>
    </location>
</feature>
<proteinExistence type="inferred from homology"/>
<feature type="binding site" evidence="10">
    <location>
        <position position="187"/>
    </location>
    <ligand>
        <name>substrate</name>
    </ligand>
</feature>
<keyword evidence="7 10" id="KW-0511">Multifunctional enzyme</keyword>
<organism evidence="11 12">
    <name type="scientific">Acetonema longum DSM 6540</name>
    <dbReference type="NCBI Taxonomy" id="1009370"/>
    <lineage>
        <taxon>Bacteria</taxon>
        <taxon>Bacillati</taxon>
        <taxon>Bacillota</taxon>
        <taxon>Negativicutes</taxon>
        <taxon>Acetonemataceae</taxon>
        <taxon>Acetonema</taxon>
    </lineage>
</organism>
<feature type="site" description="Involved in the stabilization of negative charge on the oxyanion by the formation of the oxyanion hole" evidence="10">
    <location>
        <position position="113"/>
    </location>
</feature>
<comment type="subunit">
    <text evidence="2 10">Heterotetramer of two alpha and two beta chains.</text>
</comment>
<gene>
    <name evidence="10" type="primary">argJ</name>
    <name evidence="11" type="ORF">ALO_03391</name>
</gene>
<dbReference type="GO" id="GO:0004042">
    <property type="term" value="F:L-glutamate N-acetyltransferase activity"/>
    <property type="evidence" value="ECO:0007669"/>
    <property type="project" value="UniProtKB-UniRule"/>
</dbReference>
<keyword evidence="6 10" id="KW-0068">Autocatalytic cleavage</keyword>
<comment type="catalytic activity">
    <reaction evidence="9 10">
        <text>N(2)-acetyl-L-ornithine + L-glutamate = N-acetyl-L-glutamate + L-ornithine</text>
        <dbReference type="Rhea" id="RHEA:15349"/>
        <dbReference type="ChEBI" id="CHEBI:29985"/>
        <dbReference type="ChEBI" id="CHEBI:44337"/>
        <dbReference type="ChEBI" id="CHEBI:46911"/>
        <dbReference type="ChEBI" id="CHEBI:57805"/>
        <dbReference type="EC" id="2.3.1.35"/>
    </reaction>
</comment>
<feature type="binding site" evidence="10">
    <location>
        <position position="150"/>
    </location>
    <ligand>
        <name>substrate</name>
    </ligand>
</feature>
<comment type="similarity">
    <text evidence="1 10">Belongs to the ArgJ family.</text>
</comment>
<evidence type="ECO:0000256" key="7">
    <source>
        <dbReference type="ARBA" id="ARBA00023268"/>
    </source>
</evidence>
<accession>F7NF53</accession>
<feature type="binding site" evidence="10">
    <location>
        <position position="401"/>
    </location>
    <ligand>
        <name>substrate</name>
    </ligand>
</feature>
<dbReference type="HAMAP" id="MF_01106">
    <property type="entry name" value="ArgJ"/>
    <property type="match status" value="1"/>
</dbReference>
<dbReference type="InterPro" id="IPR016117">
    <property type="entry name" value="ArgJ-like_dom_sf"/>
</dbReference>
<comment type="pathway">
    <text evidence="10">Amino-acid biosynthesis; L-arginine biosynthesis; L-ornithine and N-acetyl-L-glutamate from L-glutamate and N(2)-acetyl-L-ornithine (cyclic): step 1/1.</text>
</comment>
<dbReference type="SUPFAM" id="SSF56266">
    <property type="entry name" value="DmpA/ArgJ-like"/>
    <property type="match status" value="1"/>
</dbReference>
<evidence type="ECO:0000256" key="10">
    <source>
        <dbReference type="HAMAP-Rule" id="MF_01106"/>
    </source>
</evidence>
<dbReference type="STRING" id="1009370.ALO_03391"/>
<dbReference type="GO" id="GO:0006592">
    <property type="term" value="P:ornithine biosynthetic process"/>
    <property type="evidence" value="ECO:0007669"/>
    <property type="project" value="TreeGrafter"/>
</dbReference>
<feature type="chain" id="PRO_5023401057" description="Arginine biosynthesis bifunctional protein ArgJ beta chain" evidence="10">
    <location>
        <begin position="187"/>
        <end position="401"/>
    </location>
</feature>
<dbReference type="Gene3D" id="3.60.70.12">
    <property type="entry name" value="L-amino peptidase D-ALA esterase/amidase"/>
    <property type="match status" value="1"/>
</dbReference>
<evidence type="ECO:0000313" key="12">
    <source>
        <dbReference type="Proteomes" id="UP000003240"/>
    </source>
</evidence>
<evidence type="ECO:0000256" key="2">
    <source>
        <dbReference type="ARBA" id="ARBA00011475"/>
    </source>
</evidence>
<keyword evidence="4 10" id="KW-0028">Amino-acid biosynthesis</keyword>
<dbReference type="FunFam" id="3.60.70.12:FF:000001">
    <property type="entry name" value="Arginine biosynthesis bifunctional protein ArgJ, chloroplastic"/>
    <property type="match status" value="1"/>
</dbReference>
<dbReference type="UniPathway" id="UPA00068">
    <property type="reaction ID" value="UER00106"/>
</dbReference>
<dbReference type="EMBL" id="AFGF01000019">
    <property type="protein sequence ID" value="EGO65308.1"/>
    <property type="molecule type" value="Genomic_DNA"/>
</dbReference>
<comment type="caution">
    <text evidence="11">The sequence shown here is derived from an EMBL/GenBank/DDBJ whole genome shotgun (WGS) entry which is preliminary data.</text>
</comment>
<feature type="chain" id="PRO_5023401058" description="Arginine biosynthesis bifunctional protein ArgJ alpha chain" evidence="10">
    <location>
        <begin position="1"/>
        <end position="186"/>
    </location>
</feature>
<dbReference type="EC" id="2.3.1.35" evidence="10"/>
<keyword evidence="5 10" id="KW-0808">Transferase</keyword>
<dbReference type="InterPro" id="IPR042195">
    <property type="entry name" value="ArgJ_beta_C"/>
</dbReference>
<evidence type="ECO:0000256" key="8">
    <source>
        <dbReference type="ARBA" id="ARBA00023315"/>
    </source>
</evidence>
<dbReference type="EC" id="2.3.1.1" evidence="10"/>
<evidence type="ECO:0000256" key="4">
    <source>
        <dbReference type="ARBA" id="ARBA00022605"/>
    </source>
</evidence>
<evidence type="ECO:0000313" key="11">
    <source>
        <dbReference type="EMBL" id="EGO65308.1"/>
    </source>
</evidence>
<keyword evidence="12" id="KW-1185">Reference proteome</keyword>
<feature type="site" description="Cleavage; by autolysis" evidence="10">
    <location>
        <begin position="186"/>
        <end position="187"/>
    </location>
</feature>
<dbReference type="eggNOG" id="COG1364">
    <property type="taxonomic scope" value="Bacteria"/>
</dbReference>
<dbReference type="MEROPS" id="T05.002"/>
<feature type="site" description="Involved in the stabilization of negative charge on the oxyanion by the formation of the oxyanion hole" evidence="10">
    <location>
        <position position="114"/>
    </location>
</feature>
<dbReference type="GO" id="GO:0004358">
    <property type="term" value="F:L-glutamate N-acetyltransferase activity, acting on acetyl-L-ornithine as donor"/>
    <property type="evidence" value="ECO:0007669"/>
    <property type="project" value="UniProtKB-UniRule"/>
</dbReference>
<comment type="function">
    <text evidence="10">Catalyzes two activities which are involved in the cyclic version of arginine biosynthesis: the synthesis of N-acetylglutamate from glutamate and acetyl-CoA as the acetyl donor, and of ornithine by transacetylation between N(2)-acetylornithine and glutamate.</text>
</comment>
<dbReference type="FunFam" id="3.10.20.340:FF:000001">
    <property type="entry name" value="Arginine biosynthesis bifunctional protein ArgJ, chloroplastic"/>
    <property type="match status" value="1"/>
</dbReference>
<keyword evidence="3 10" id="KW-0055">Arginine biosynthesis</keyword>
<dbReference type="OrthoDB" id="9804242at2"/>
<comment type="subcellular location">
    <subcellularLocation>
        <location evidence="10">Cytoplasm</location>
    </subcellularLocation>
</comment>
<dbReference type="AlphaFoldDB" id="F7NF53"/>
<dbReference type="PANTHER" id="PTHR23100">
    <property type="entry name" value="ARGININE BIOSYNTHESIS BIFUNCTIONAL PROTEIN ARGJ"/>
    <property type="match status" value="1"/>
</dbReference>
<dbReference type="CDD" id="cd02152">
    <property type="entry name" value="OAT"/>
    <property type="match status" value="1"/>
</dbReference>
<dbReference type="Pfam" id="PF01960">
    <property type="entry name" value="ArgJ"/>
    <property type="match status" value="1"/>
</dbReference>
<name>F7NF53_9FIRM</name>
<dbReference type="NCBIfam" id="TIGR00120">
    <property type="entry name" value="ArgJ"/>
    <property type="match status" value="1"/>
</dbReference>
<evidence type="ECO:0000256" key="1">
    <source>
        <dbReference type="ARBA" id="ARBA00006774"/>
    </source>
</evidence>
<dbReference type="Proteomes" id="UP000003240">
    <property type="component" value="Unassembled WGS sequence"/>
</dbReference>